<dbReference type="PROSITE" id="PS51257">
    <property type="entry name" value="PROKAR_LIPOPROTEIN"/>
    <property type="match status" value="1"/>
</dbReference>
<feature type="chain" id="PRO_5004178371" description="Secreted protein" evidence="1">
    <location>
        <begin position="20"/>
        <end position="114"/>
    </location>
</feature>
<proteinExistence type="predicted"/>
<protein>
    <recommendedName>
        <fullName evidence="4">Secreted protein</fullName>
    </recommendedName>
</protein>
<reference evidence="3" key="1">
    <citation type="journal article" date="2007" name="Plant Cell">
        <title>Dothideomycete-plant interactions illuminated by genome sequencing and EST analysis of the wheat pathogen Stagonospora nodorum.</title>
        <authorList>
            <person name="Hane J.K."/>
            <person name="Lowe R.G."/>
            <person name="Solomon P.S."/>
            <person name="Tan K.C."/>
            <person name="Schoch C.L."/>
            <person name="Spatafora J.W."/>
            <person name="Crous P.W."/>
            <person name="Kodira C."/>
            <person name="Birren B.W."/>
            <person name="Galagan J.E."/>
            <person name="Torriani S.F."/>
            <person name="McDonald B.A."/>
            <person name="Oliver R.P."/>
        </authorList>
    </citation>
    <scope>NUCLEOTIDE SEQUENCE [LARGE SCALE GENOMIC DNA]</scope>
    <source>
        <strain evidence="3">SN15 / ATCC MYA-4574 / FGSC 10173</strain>
    </source>
</reference>
<sequence>MVSWRIFIAIMHYVSSSACVDIFRGRAGGSMSPPSRPELVLRPPLCLLGIPLGVGMPDFSKVSLLAIGVATVLPSLLLPVSTSRNDMDNACEWPEIPLKELRGRCIRELMEELE</sequence>
<dbReference type="Proteomes" id="UP000001055">
    <property type="component" value="Unassembled WGS sequence"/>
</dbReference>
<keyword evidence="1" id="KW-0732">Signal</keyword>
<evidence type="ECO:0000256" key="1">
    <source>
        <dbReference type="SAM" id="SignalP"/>
    </source>
</evidence>
<dbReference type="AlphaFoldDB" id="Q0UZJ4"/>
<feature type="signal peptide" evidence="1">
    <location>
        <begin position="1"/>
        <end position="19"/>
    </location>
</feature>
<dbReference type="InParanoid" id="Q0UZJ4"/>
<evidence type="ECO:0008006" key="4">
    <source>
        <dbReference type="Google" id="ProtNLM"/>
    </source>
</evidence>
<dbReference type="KEGG" id="pno:SNOG_02820"/>
<name>Q0UZJ4_PHANO</name>
<dbReference type="GeneID" id="5970271"/>
<dbReference type="EMBL" id="CH445328">
    <property type="protein sequence ID" value="EAT89551.1"/>
    <property type="molecule type" value="Genomic_DNA"/>
</dbReference>
<accession>Q0UZJ4</accession>
<dbReference type="HOGENOM" id="CLU_2121928_0_0_1"/>
<dbReference type="RefSeq" id="XP_001793414.1">
    <property type="nucleotide sequence ID" value="XM_001793362.1"/>
</dbReference>
<evidence type="ECO:0000313" key="2">
    <source>
        <dbReference type="EMBL" id="EAT89551.1"/>
    </source>
</evidence>
<organism evidence="2 3">
    <name type="scientific">Phaeosphaeria nodorum (strain SN15 / ATCC MYA-4574 / FGSC 10173)</name>
    <name type="common">Glume blotch fungus</name>
    <name type="synonym">Parastagonospora nodorum</name>
    <dbReference type="NCBI Taxonomy" id="321614"/>
    <lineage>
        <taxon>Eukaryota</taxon>
        <taxon>Fungi</taxon>
        <taxon>Dikarya</taxon>
        <taxon>Ascomycota</taxon>
        <taxon>Pezizomycotina</taxon>
        <taxon>Dothideomycetes</taxon>
        <taxon>Pleosporomycetidae</taxon>
        <taxon>Pleosporales</taxon>
        <taxon>Pleosporineae</taxon>
        <taxon>Phaeosphaeriaceae</taxon>
        <taxon>Parastagonospora</taxon>
    </lineage>
</organism>
<evidence type="ECO:0000313" key="3">
    <source>
        <dbReference type="Proteomes" id="UP000001055"/>
    </source>
</evidence>
<gene>
    <name evidence="2" type="ORF">SNOG_02820</name>
</gene>